<dbReference type="RefSeq" id="WP_394824085.1">
    <property type="nucleotide sequence ID" value="NZ_CP089984.1"/>
</dbReference>
<keyword evidence="1" id="KW-0732">Signal</keyword>
<dbReference type="InterPro" id="IPR021109">
    <property type="entry name" value="Peptidase_aspartic_dom_sf"/>
</dbReference>
<evidence type="ECO:0000256" key="1">
    <source>
        <dbReference type="SAM" id="SignalP"/>
    </source>
</evidence>
<dbReference type="Proteomes" id="UP001370348">
    <property type="component" value="Chromosome"/>
</dbReference>
<dbReference type="PROSITE" id="PS00141">
    <property type="entry name" value="ASP_PROTEASE"/>
    <property type="match status" value="1"/>
</dbReference>
<feature type="chain" id="PRO_5046410018" evidence="1">
    <location>
        <begin position="22"/>
        <end position="307"/>
    </location>
</feature>
<reference evidence="2 3" key="1">
    <citation type="submission" date="2021-12" db="EMBL/GenBank/DDBJ databases">
        <title>Discovery of the Pendulisporaceae a myxobacterial family with distinct sporulation behavior and unique specialized metabolism.</title>
        <authorList>
            <person name="Garcia R."/>
            <person name="Popoff A."/>
            <person name="Bader C.D."/>
            <person name="Loehr J."/>
            <person name="Walesch S."/>
            <person name="Walt C."/>
            <person name="Boldt J."/>
            <person name="Bunk B."/>
            <person name="Haeckl F.J.F.P.J."/>
            <person name="Gunesch A.P."/>
            <person name="Birkelbach J."/>
            <person name="Nuebel U."/>
            <person name="Pietschmann T."/>
            <person name="Bach T."/>
            <person name="Mueller R."/>
        </authorList>
    </citation>
    <scope>NUCLEOTIDE SEQUENCE [LARGE SCALE GENOMIC DNA]</scope>
    <source>
        <strain evidence="2 3">MSr11954</strain>
    </source>
</reference>
<dbReference type="InterPro" id="IPR034122">
    <property type="entry name" value="Retropepsin-like_bacterial"/>
</dbReference>
<evidence type="ECO:0000313" key="3">
    <source>
        <dbReference type="Proteomes" id="UP001370348"/>
    </source>
</evidence>
<protein>
    <submittedName>
        <fullName evidence="2">Retroviral-like aspartic protease family protein</fullName>
    </submittedName>
</protein>
<accession>A0ABZ2LUR3</accession>
<gene>
    <name evidence="2" type="ORF">LZC94_42405</name>
</gene>
<dbReference type="Gene3D" id="2.40.70.10">
    <property type="entry name" value="Acid Proteases"/>
    <property type="match status" value="2"/>
</dbReference>
<dbReference type="SUPFAM" id="SSF50630">
    <property type="entry name" value="Acid proteases"/>
    <property type="match status" value="1"/>
</dbReference>
<proteinExistence type="predicted"/>
<keyword evidence="3" id="KW-1185">Reference proteome</keyword>
<dbReference type="EMBL" id="CP089984">
    <property type="protein sequence ID" value="WXB14465.1"/>
    <property type="molecule type" value="Genomic_DNA"/>
</dbReference>
<organism evidence="2 3">
    <name type="scientific">Pendulispora albinea</name>
    <dbReference type="NCBI Taxonomy" id="2741071"/>
    <lineage>
        <taxon>Bacteria</taxon>
        <taxon>Pseudomonadati</taxon>
        <taxon>Myxococcota</taxon>
        <taxon>Myxococcia</taxon>
        <taxon>Myxococcales</taxon>
        <taxon>Sorangiineae</taxon>
        <taxon>Pendulisporaceae</taxon>
        <taxon>Pendulispora</taxon>
    </lineage>
</organism>
<name>A0ABZ2LUR3_9BACT</name>
<sequence>MRGFGLALAMMACAIALQTEAATPLAPATASAVRKAALRYDVAGIAPLPFVRGTVGREPTWMLLDTGAATHVATAAIVKRAGLRTSGAGDDIDDHAQGTLASTVTDLAHVALEGWGKMPAGKLLVIEQDGASLATKANVGVFLSPQRIDEGHIVILDLRVAELRIADELDVQRTMATRGKDLLGQGVRTCNGVFVIPARVEGQSADLLLDTGATRTALYETAAASKLLAPRATKSSLNGETPSGKVASRTVRAVRLEASDWQTTSDVELIGGKAPEGCTSDGVLGFSALRSCVLVFGPKRGQLRAKC</sequence>
<feature type="signal peptide" evidence="1">
    <location>
        <begin position="1"/>
        <end position="21"/>
    </location>
</feature>
<dbReference type="CDD" id="cd05483">
    <property type="entry name" value="retropepsin_like_bacteria"/>
    <property type="match status" value="1"/>
</dbReference>
<dbReference type="InterPro" id="IPR001969">
    <property type="entry name" value="Aspartic_peptidase_AS"/>
</dbReference>
<evidence type="ECO:0000313" key="2">
    <source>
        <dbReference type="EMBL" id="WXB14465.1"/>
    </source>
</evidence>
<dbReference type="Pfam" id="PF13650">
    <property type="entry name" value="Asp_protease_2"/>
    <property type="match status" value="1"/>
</dbReference>